<evidence type="ECO:0000313" key="5">
    <source>
        <dbReference type="EMBL" id="MEI7062795.1"/>
    </source>
</evidence>
<sequence>MSEHRLNCDANGSAPVSFPLFRLVQPLFHFDHGYRMTLTAPPNLPTTYSPEPVPRHTPASSLLTHQIIARNQYVLRTVVMHADLIGLVVSGTKQLLAPEGRSDFAPGELFILPRGTQWDVVNDPAPQGRYVAQVINLQPETITRFYQSFGQFAALEPVRSAARVAETSASIKTAFLRAADALSDANCSTTLSEHRVLEVLLLLAEHAGVVLAPPGALNWSERVRRLVAQRPYDHWSASRVAQALSTTASTLNRRLAQEGHTITTCVRDTRLETAMVLLQSSERPVAAIALDVGYESHSKFTAAFRRRFGVVPSALRG</sequence>
<evidence type="ECO:0000256" key="2">
    <source>
        <dbReference type="ARBA" id="ARBA00023125"/>
    </source>
</evidence>
<feature type="domain" description="HTH araC/xylS-type" evidence="4">
    <location>
        <begin position="221"/>
        <end position="317"/>
    </location>
</feature>
<dbReference type="Proteomes" id="UP001359469">
    <property type="component" value="Unassembled WGS sequence"/>
</dbReference>
<protein>
    <submittedName>
        <fullName evidence="5">Helix-turn-helix transcriptional regulator</fullName>
    </submittedName>
</protein>
<dbReference type="PANTHER" id="PTHR47894">
    <property type="entry name" value="HTH-TYPE TRANSCRIPTIONAL REGULATOR GADX"/>
    <property type="match status" value="1"/>
</dbReference>
<dbReference type="RefSeq" id="WP_226052508.1">
    <property type="nucleotide sequence ID" value="NZ_CP161827.1"/>
</dbReference>
<gene>
    <name evidence="5" type="ORF">WCU84_03760</name>
</gene>
<dbReference type="Gene3D" id="1.10.10.60">
    <property type="entry name" value="Homeodomain-like"/>
    <property type="match status" value="1"/>
</dbReference>
<keyword evidence="1" id="KW-0805">Transcription regulation</keyword>
<dbReference type="InterPro" id="IPR020449">
    <property type="entry name" value="Tscrpt_reg_AraC-type_HTH"/>
</dbReference>
<proteinExistence type="predicted"/>
<accession>A0ABU8JH61</accession>
<dbReference type="PANTHER" id="PTHR47894:SF4">
    <property type="entry name" value="HTH-TYPE TRANSCRIPTIONAL REGULATOR GADX"/>
    <property type="match status" value="1"/>
</dbReference>
<dbReference type="InterPro" id="IPR009057">
    <property type="entry name" value="Homeodomain-like_sf"/>
</dbReference>
<dbReference type="InterPro" id="IPR018060">
    <property type="entry name" value="HTH_AraC"/>
</dbReference>
<comment type="caution">
    <text evidence="5">The sequence shown here is derived from an EMBL/GenBank/DDBJ whole genome shotgun (WGS) entry which is preliminary data.</text>
</comment>
<keyword evidence="6" id="KW-1185">Reference proteome</keyword>
<dbReference type="EMBL" id="JBBBOO010000002">
    <property type="protein sequence ID" value="MEI7062795.1"/>
    <property type="molecule type" value="Genomic_DNA"/>
</dbReference>
<evidence type="ECO:0000259" key="4">
    <source>
        <dbReference type="PROSITE" id="PS01124"/>
    </source>
</evidence>
<evidence type="ECO:0000313" key="6">
    <source>
        <dbReference type="Proteomes" id="UP001359469"/>
    </source>
</evidence>
<dbReference type="PROSITE" id="PS01124">
    <property type="entry name" value="HTH_ARAC_FAMILY_2"/>
    <property type="match status" value="1"/>
</dbReference>
<name>A0ABU8JH61_DICCH</name>
<reference evidence="5 6" key="1">
    <citation type="submission" date="2024-03" db="EMBL/GenBank/DDBJ databases">
        <title>Analysis of soft rot Pectobacteriaceae population diversity in US potato growing regions between 2016 and 2022.</title>
        <authorList>
            <person name="Ma X."/>
            <person name="Zhang X."/>
            <person name="Stodghill P."/>
            <person name="Rioux R."/>
            <person name="Babler B."/>
            <person name="Shrestha S."/>
            <person name="Babler B."/>
            <person name="Rivedal H."/>
            <person name="Frost K."/>
            <person name="Hao J."/>
            <person name="Secor G."/>
            <person name="Swingle B."/>
        </authorList>
    </citation>
    <scope>NUCLEOTIDE SEQUENCE [LARGE SCALE GENOMIC DNA]</scope>
    <source>
        <strain evidence="5 6">SR64</strain>
    </source>
</reference>
<dbReference type="PRINTS" id="PR00032">
    <property type="entry name" value="HTHARAC"/>
</dbReference>
<dbReference type="SUPFAM" id="SSF46689">
    <property type="entry name" value="Homeodomain-like"/>
    <property type="match status" value="1"/>
</dbReference>
<evidence type="ECO:0000256" key="3">
    <source>
        <dbReference type="ARBA" id="ARBA00023163"/>
    </source>
</evidence>
<keyword evidence="2" id="KW-0238">DNA-binding</keyword>
<keyword evidence="3" id="KW-0804">Transcription</keyword>
<evidence type="ECO:0000256" key="1">
    <source>
        <dbReference type="ARBA" id="ARBA00023015"/>
    </source>
</evidence>
<organism evidence="5 6">
    <name type="scientific">Dickeya chrysanthemi</name>
    <name type="common">Pectobacterium chrysanthemi</name>
    <name type="synonym">Erwinia chrysanthemi</name>
    <dbReference type="NCBI Taxonomy" id="556"/>
    <lineage>
        <taxon>Bacteria</taxon>
        <taxon>Pseudomonadati</taxon>
        <taxon>Pseudomonadota</taxon>
        <taxon>Gammaproteobacteria</taxon>
        <taxon>Enterobacterales</taxon>
        <taxon>Pectobacteriaceae</taxon>
        <taxon>Dickeya</taxon>
    </lineage>
</organism>
<dbReference type="SMART" id="SM00342">
    <property type="entry name" value="HTH_ARAC"/>
    <property type="match status" value="1"/>
</dbReference>
<dbReference type="Pfam" id="PF12833">
    <property type="entry name" value="HTH_18"/>
    <property type="match status" value="1"/>
</dbReference>